<evidence type="ECO:0000313" key="2">
    <source>
        <dbReference type="Proteomes" id="UP000325315"/>
    </source>
</evidence>
<dbReference type="AlphaFoldDB" id="A0A5B6VWK2"/>
<comment type="caution">
    <text evidence="1">The sequence shown here is derived from an EMBL/GenBank/DDBJ whole genome shotgun (WGS) entry which is preliminary data.</text>
</comment>
<sequence length="69" mass="8154">MELTRKLGSLLERDIDDDNLAKLIDTKEQRTRVNWLRLEDKNTTFFHNFASQRKSMNRIGGLQWGMDGE</sequence>
<evidence type="ECO:0008006" key="3">
    <source>
        <dbReference type="Google" id="ProtNLM"/>
    </source>
</evidence>
<keyword evidence="2" id="KW-1185">Reference proteome</keyword>
<evidence type="ECO:0000313" key="1">
    <source>
        <dbReference type="EMBL" id="KAA3473375.1"/>
    </source>
</evidence>
<organism evidence="1 2">
    <name type="scientific">Gossypium australe</name>
    <dbReference type="NCBI Taxonomy" id="47621"/>
    <lineage>
        <taxon>Eukaryota</taxon>
        <taxon>Viridiplantae</taxon>
        <taxon>Streptophyta</taxon>
        <taxon>Embryophyta</taxon>
        <taxon>Tracheophyta</taxon>
        <taxon>Spermatophyta</taxon>
        <taxon>Magnoliopsida</taxon>
        <taxon>eudicotyledons</taxon>
        <taxon>Gunneridae</taxon>
        <taxon>Pentapetalae</taxon>
        <taxon>rosids</taxon>
        <taxon>malvids</taxon>
        <taxon>Malvales</taxon>
        <taxon>Malvaceae</taxon>
        <taxon>Malvoideae</taxon>
        <taxon>Gossypium</taxon>
    </lineage>
</organism>
<dbReference type="OrthoDB" id="1743549at2759"/>
<name>A0A5B6VWK2_9ROSI</name>
<accession>A0A5B6VWK2</accession>
<dbReference type="EMBL" id="SMMG02000005">
    <property type="protein sequence ID" value="KAA3473375.1"/>
    <property type="molecule type" value="Genomic_DNA"/>
</dbReference>
<dbReference type="Proteomes" id="UP000325315">
    <property type="component" value="Unassembled WGS sequence"/>
</dbReference>
<proteinExistence type="predicted"/>
<reference evidence="2" key="1">
    <citation type="journal article" date="2019" name="Plant Biotechnol. J.">
        <title>Genome sequencing of the Australian wild diploid species Gossypium australe highlights disease resistance and delayed gland morphogenesis.</title>
        <authorList>
            <person name="Cai Y."/>
            <person name="Cai X."/>
            <person name="Wang Q."/>
            <person name="Wang P."/>
            <person name="Zhang Y."/>
            <person name="Cai C."/>
            <person name="Xu Y."/>
            <person name="Wang K."/>
            <person name="Zhou Z."/>
            <person name="Wang C."/>
            <person name="Geng S."/>
            <person name="Li B."/>
            <person name="Dong Q."/>
            <person name="Hou Y."/>
            <person name="Wang H."/>
            <person name="Ai P."/>
            <person name="Liu Z."/>
            <person name="Yi F."/>
            <person name="Sun M."/>
            <person name="An G."/>
            <person name="Cheng J."/>
            <person name="Zhang Y."/>
            <person name="Shi Q."/>
            <person name="Xie Y."/>
            <person name="Shi X."/>
            <person name="Chang Y."/>
            <person name="Huang F."/>
            <person name="Chen Y."/>
            <person name="Hong S."/>
            <person name="Mi L."/>
            <person name="Sun Q."/>
            <person name="Zhang L."/>
            <person name="Zhou B."/>
            <person name="Peng R."/>
            <person name="Zhang X."/>
            <person name="Liu F."/>
        </authorList>
    </citation>
    <scope>NUCLEOTIDE SEQUENCE [LARGE SCALE GENOMIC DNA]</scope>
    <source>
        <strain evidence="2">cv. PA1801</strain>
    </source>
</reference>
<gene>
    <name evidence="1" type="ORF">EPI10_023754</name>
</gene>
<protein>
    <recommendedName>
        <fullName evidence="3">Reverse transcriptase</fullName>
    </recommendedName>
</protein>